<feature type="domain" description="Carboxylesterase type B" evidence="4">
    <location>
        <begin position="428"/>
        <end position="570"/>
    </location>
</feature>
<reference evidence="5 6" key="2">
    <citation type="submission" date="2016-05" db="EMBL/GenBank/DDBJ databases">
        <title>Lineage-specific infection strategies underlie the spectrum of fungal disease in amphibians.</title>
        <authorList>
            <person name="Cuomo C.A."/>
            <person name="Farrer R.A."/>
            <person name="James T."/>
            <person name="Longcore J."/>
            <person name="Birren B."/>
        </authorList>
    </citation>
    <scope>NUCLEOTIDE SEQUENCE [LARGE SCALE GENOMIC DNA]</scope>
    <source>
        <strain evidence="5 6">JEL423</strain>
    </source>
</reference>
<evidence type="ECO:0000256" key="3">
    <source>
        <dbReference type="SAM" id="SignalP"/>
    </source>
</evidence>
<dbReference type="VEuPathDB" id="FungiDB:BDEG_27973"/>
<proteinExistence type="inferred from homology"/>
<accession>A0A177WXY4</accession>
<protein>
    <recommendedName>
        <fullName evidence="4">Carboxylesterase type B domain-containing protein</fullName>
    </recommendedName>
</protein>
<feature type="chain" id="PRO_5008078018" description="Carboxylesterase type B domain-containing protein" evidence="3">
    <location>
        <begin position="22"/>
        <end position="582"/>
    </location>
</feature>
<dbReference type="InterPro" id="IPR002018">
    <property type="entry name" value="CarbesteraseB"/>
</dbReference>
<keyword evidence="2" id="KW-0378">Hydrolase</keyword>
<name>A0A177WXY4_BATDL</name>
<dbReference type="InterPro" id="IPR050654">
    <property type="entry name" value="AChE-related_enzymes"/>
</dbReference>
<dbReference type="Gene3D" id="3.40.50.1820">
    <property type="entry name" value="alpha/beta hydrolase"/>
    <property type="match status" value="1"/>
</dbReference>
<dbReference type="GO" id="GO:0052689">
    <property type="term" value="F:carboxylic ester hydrolase activity"/>
    <property type="evidence" value="ECO:0007669"/>
    <property type="project" value="TreeGrafter"/>
</dbReference>
<organism evidence="5 6">
    <name type="scientific">Batrachochytrium dendrobatidis (strain JEL423)</name>
    <dbReference type="NCBI Taxonomy" id="403673"/>
    <lineage>
        <taxon>Eukaryota</taxon>
        <taxon>Fungi</taxon>
        <taxon>Fungi incertae sedis</taxon>
        <taxon>Chytridiomycota</taxon>
        <taxon>Chytridiomycota incertae sedis</taxon>
        <taxon>Chytridiomycetes</taxon>
        <taxon>Rhizophydiales</taxon>
        <taxon>Rhizophydiales incertae sedis</taxon>
        <taxon>Batrachochytrium</taxon>
    </lineage>
</organism>
<dbReference type="InterPro" id="IPR029058">
    <property type="entry name" value="AB_hydrolase_fold"/>
</dbReference>
<sequence>MFKIVTVLMVLVLSAILQTTAFPFEGLRYSARNSILEKRTMFDVLRMDETEYEPVPYSVSIPYGTIQGKPSEDGKVISFLGIPFAAPPVGANRFRKPQPVQHISVESIFDATQMGNICIQDPSETSDHAPNQSEDCLNLNVYTPARMLGNSGRKLPVLVFIYGGSFTSGKNSNPLFNGASFLQVVAQERQTVIVVPNYRVGVFGFLSSMELMREGSLNAGLMDQAAAFGWVKQNIEAFGGDSSLITAWGQSAGAISIATHLMQYGGKNPDNTPFDRMILQSGGLPPVLNTPYQGQNDFDKVALSVNCPKTSAVPVMDCLRSVDASTLFKESFKLQLIYRPSVDGTYITEQPYKAIVGQRLDRVPAIMLGNTDEGTYFAIKAGVDSPEAARKFMHKSLDFLKLPMYEQLDALYPVDGPISPVFRGGAPYGDGIFNCPSRQISQFLSNQGDDAEVYKGRFNVKPSLLPPGKDALKNAGVYHGAELAYTWNYSSLLDPHNGDRAISLGLITAFTDFAHGKVPRLLDTGLPSNQLPTAWPIYKQSDQLQVVWQHESPLTLETITEDMKQKCKFWDHIFTTISKVLT</sequence>
<evidence type="ECO:0000256" key="1">
    <source>
        <dbReference type="ARBA" id="ARBA00005964"/>
    </source>
</evidence>
<dbReference type="STRING" id="403673.A0A177WXY4"/>
<dbReference type="ESTHER" id="batde-f4pch6">
    <property type="family name" value="Fungal_carboxylesterase_lipase"/>
</dbReference>
<keyword evidence="3" id="KW-0732">Signal</keyword>
<gene>
    <name evidence="5" type="ORF">BDEG_27973</name>
</gene>
<dbReference type="OrthoDB" id="408631at2759"/>
<dbReference type="eggNOG" id="KOG4389">
    <property type="taxonomic scope" value="Eukaryota"/>
</dbReference>
<reference evidence="5 6" key="1">
    <citation type="submission" date="2006-10" db="EMBL/GenBank/DDBJ databases">
        <title>The Genome Sequence of Batrachochytrium dendrobatidis JEL423.</title>
        <authorList>
            <consortium name="The Broad Institute Genome Sequencing Platform"/>
            <person name="Birren B."/>
            <person name="Lander E."/>
            <person name="Galagan J."/>
            <person name="Cuomo C."/>
            <person name="Devon K."/>
            <person name="Jaffe D."/>
            <person name="Butler J."/>
            <person name="Alvarez P."/>
            <person name="Gnerre S."/>
            <person name="Grabherr M."/>
            <person name="Kleber M."/>
            <person name="Mauceli E."/>
            <person name="Brockman W."/>
            <person name="Young S."/>
            <person name="LaButti K."/>
            <person name="Sykes S."/>
            <person name="DeCaprio D."/>
            <person name="Crawford M."/>
            <person name="Koehrsen M."/>
            <person name="Engels R."/>
            <person name="Montgomery P."/>
            <person name="Pearson M."/>
            <person name="Howarth C."/>
            <person name="Larson L."/>
            <person name="White J."/>
            <person name="O'Leary S."/>
            <person name="Kodira C."/>
            <person name="Zeng Q."/>
            <person name="Yandava C."/>
            <person name="Alvarado L."/>
            <person name="Longcore J."/>
            <person name="James T."/>
        </authorList>
    </citation>
    <scope>NUCLEOTIDE SEQUENCE [LARGE SCALE GENOMIC DNA]</scope>
    <source>
        <strain evidence="5 6">JEL423</strain>
    </source>
</reference>
<feature type="signal peptide" evidence="3">
    <location>
        <begin position="1"/>
        <end position="21"/>
    </location>
</feature>
<comment type="similarity">
    <text evidence="1">Belongs to the type-B carboxylesterase/lipase family.</text>
</comment>
<evidence type="ECO:0000259" key="4">
    <source>
        <dbReference type="Pfam" id="PF00135"/>
    </source>
</evidence>
<evidence type="ECO:0000313" key="6">
    <source>
        <dbReference type="Proteomes" id="UP000077115"/>
    </source>
</evidence>
<dbReference type="PANTHER" id="PTHR43918">
    <property type="entry name" value="ACETYLCHOLINESTERASE"/>
    <property type="match status" value="1"/>
</dbReference>
<dbReference type="PANTHER" id="PTHR43918:SF4">
    <property type="entry name" value="CARBOXYLIC ESTER HYDROLASE"/>
    <property type="match status" value="1"/>
</dbReference>
<dbReference type="SUPFAM" id="SSF53474">
    <property type="entry name" value="alpha/beta-Hydrolases"/>
    <property type="match status" value="1"/>
</dbReference>
<dbReference type="Proteomes" id="UP000077115">
    <property type="component" value="Unassembled WGS sequence"/>
</dbReference>
<evidence type="ECO:0000313" key="5">
    <source>
        <dbReference type="EMBL" id="OAJ44778.1"/>
    </source>
</evidence>
<evidence type="ECO:0000256" key="2">
    <source>
        <dbReference type="ARBA" id="ARBA00022801"/>
    </source>
</evidence>
<dbReference type="EMBL" id="DS022313">
    <property type="protein sequence ID" value="OAJ44778.1"/>
    <property type="molecule type" value="Genomic_DNA"/>
</dbReference>
<dbReference type="AlphaFoldDB" id="A0A177WXY4"/>
<feature type="domain" description="Carboxylesterase type B" evidence="4">
    <location>
        <begin position="58"/>
        <end position="395"/>
    </location>
</feature>
<dbReference type="Pfam" id="PF00135">
    <property type="entry name" value="COesterase"/>
    <property type="match status" value="2"/>
</dbReference>